<protein>
    <submittedName>
        <fullName evidence="1">Uncharacterized protein</fullName>
    </submittedName>
</protein>
<dbReference type="EMBL" id="AUXT01000197">
    <property type="protein sequence ID" value="KZN44195.1"/>
    <property type="molecule type" value="Genomic_DNA"/>
</dbReference>
<organism evidence="1 2">
    <name type="scientific">Pseudoalteromonas luteoviolacea NCIMB 1942</name>
    <dbReference type="NCBI Taxonomy" id="1365253"/>
    <lineage>
        <taxon>Bacteria</taxon>
        <taxon>Pseudomonadati</taxon>
        <taxon>Pseudomonadota</taxon>
        <taxon>Gammaproteobacteria</taxon>
        <taxon>Alteromonadales</taxon>
        <taxon>Pseudoalteromonadaceae</taxon>
        <taxon>Pseudoalteromonas</taxon>
    </lineage>
</organism>
<proteinExistence type="predicted"/>
<dbReference type="Proteomes" id="UP000076587">
    <property type="component" value="Unassembled WGS sequence"/>
</dbReference>
<sequence length="45" mass="5175">MLIVHNSQDKIVPFRMVETRYARENGDKELLEVNGKHIAALLDLP</sequence>
<dbReference type="OrthoDB" id="9798884at2"/>
<name>A0A166ZDC7_9GAMM</name>
<evidence type="ECO:0000313" key="2">
    <source>
        <dbReference type="Proteomes" id="UP000076587"/>
    </source>
</evidence>
<dbReference type="PATRIC" id="fig|1365253.3.peg.4253"/>
<evidence type="ECO:0000313" key="1">
    <source>
        <dbReference type="EMBL" id="KZN44195.1"/>
    </source>
</evidence>
<dbReference type="RefSeq" id="WP_155730655.1">
    <property type="nucleotide sequence ID" value="NZ_AUXT01000197.1"/>
</dbReference>
<reference evidence="1 2" key="1">
    <citation type="submission" date="2013-07" db="EMBL/GenBank/DDBJ databases">
        <title>Comparative Genomic and Metabolomic Analysis of Twelve Strains of Pseudoalteromonas luteoviolacea.</title>
        <authorList>
            <person name="Vynne N.G."/>
            <person name="Mansson M."/>
            <person name="Gram L."/>
        </authorList>
    </citation>
    <scope>NUCLEOTIDE SEQUENCE [LARGE SCALE GENOMIC DNA]</scope>
    <source>
        <strain evidence="1 2">NCIMB 1942</strain>
    </source>
</reference>
<gene>
    <name evidence="1" type="ORF">N482_17515</name>
</gene>
<comment type="caution">
    <text evidence="1">The sequence shown here is derived from an EMBL/GenBank/DDBJ whole genome shotgun (WGS) entry which is preliminary data.</text>
</comment>
<dbReference type="AlphaFoldDB" id="A0A166ZDC7"/>
<accession>A0A166ZDC7</accession>